<dbReference type="Gene3D" id="3.40.109.10">
    <property type="entry name" value="NADH Oxidase"/>
    <property type="match status" value="1"/>
</dbReference>
<dbReference type="PANTHER" id="PTHR43673:SF2">
    <property type="entry name" value="NITROREDUCTASE"/>
    <property type="match status" value="1"/>
</dbReference>
<comment type="similarity">
    <text evidence="2">Belongs to the nitroreductase family.</text>
</comment>
<organism evidence="8 9">
    <name type="scientific">Streblomastix strix</name>
    <dbReference type="NCBI Taxonomy" id="222440"/>
    <lineage>
        <taxon>Eukaryota</taxon>
        <taxon>Metamonada</taxon>
        <taxon>Preaxostyla</taxon>
        <taxon>Oxymonadida</taxon>
        <taxon>Streblomastigidae</taxon>
        <taxon>Streblomastix</taxon>
    </lineage>
</organism>
<evidence type="ECO:0000256" key="4">
    <source>
        <dbReference type="ARBA" id="ARBA00022643"/>
    </source>
</evidence>
<comment type="cofactor">
    <cofactor evidence="1">
        <name>FMN</name>
        <dbReference type="ChEBI" id="CHEBI:58210"/>
    </cofactor>
</comment>
<evidence type="ECO:0000313" key="9">
    <source>
        <dbReference type="Proteomes" id="UP000324800"/>
    </source>
</evidence>
<proteinExistence type="inferred from homology"/>
<feature type="domain" description="Putative nitroreductase TM1586" evidence="7">
    <location>
        <begin position="114"/>
        <end position="173"/>
    </location>
</feature>
<evidence type="ECO:0000259" key="7">
    <source>
        <dbReference type="Pfam" id="PF14512"/>
    </source>
</evidence>
<dbReference type="InterPro" id="IPR029479">
    <property type="entry name" value="Nitroreductase"/>
</dbReference>
<evidence type="ECO:0000256" key="5">
    <source>
        <dbReference type="ARBA" id="ARBA00023002"/>
    </source>
</evidence>
<dbReference type="Pfam" id="PF14512">
    <property type="entry name" value="TM1586_NiRdase"/>
    <property type="match status" value="1"/>
</dbReference>
<dbReference type="Pfam" id="PF00881">
    <property type="entry name" value="Nitroreductase"/>
    <property type="match status" value="1"/>
</dbReference>
<comment type="caution">
    <text evidence="8">The sequence shown here is derived from an EMBL/GenBank/DDBJ whole genome shotgun (WGS) entry which is preliminary data.</text>
</comment>
<dbReference type="Proteomes" id="UP000324800">
    <property type="component" value="Unassembled WGS sequence"/>
</dbReference>
<keyword evidence="5" id="KW-0560">Oxidoreductase</keyword>
<dbReference type="PANTHER" id="PTHR43673">
    <property type="entry name" value="NAD(P)H NITROREDUCTASE YDGI-RELATED"/>
    <property type="match status" value="1"/>
</dbReference>
<dbReference type="InterPro" id="IPR000415">
    <property type="entry name" value="Nitroreductase-like"/>
</dbReference>
<keyword evidence="4" id="KW-0288">FMN</keyword>
<dbReference type="EMBL" id="SNRW01004680">
    <property type="protein sequence ID" value="KAA6386714.1"/>
    <property type="molecule type" value="Genomic_DNA"/>
</dbReference>
<evidence type="ECO:0000313" key="8">
    <source>
        <dbReference type="EMBL" id="KAA6386714.1"/>
    </source>
</evidence>
<dbReference type="InterPro" id="IPR029478">
    <property type="entry name" value="TM1586_NiRdase"/>
</dbReference>
<evidence type="ECO:0000256" key="1">
    <source>
        <dbReference type="ARBA" id="ARBA00001917"/>
    </source>
</evidence>
<gene>
    <name evidence="8" type="ORF">EZS28_017760</name>
</gene>
<protein>
    <submittedName>
        <fullName evidence="8">FMN reductase (NADPH)</fullName>
    </submittedName>
</protein>
<evidence type="ECO:0000256" key="2">
    <source>
        <dbReference type="ARBA" id="ARBA00007118"/>
    </source>
</evidence>
<sequence>MSGKSFIDVLAQRRSIRSYTKDPIDREQLQRILSAVIANVPTAGNLQAYRIVVVTDPRVKHALQKAAHNQDQVGEAAADLVFLADETKEAKYGRRGRELYSVQDATNACMIASLAAAEQGLGTCWVGAFDEAKVSEVINAKDGLRPVAILTLGHPAERGKSHKRQTVDEIVSFETL</sequence>
<feature type="domain" description="Nitroreductase" evidence="6">
    <location>
        <begin position="10"/>
        <end position="87"/>
    </location>
</feature>
<evidence type="ECO:0000256" key="3">
    <source>
        <dbReference type="ARBA" id="ARBA00022630"/>
    </source>
</evidence>
<accession>A0A5J4VVK1</accession>
<dbReference type="GO" id="GO:0016491">
    <property type="term" value="F:oxidoreductase activity"/>
    <property type="evidence" value="ECO:0007669"/>
    <property type="project" value="UniProtKB-KW"/>
</dbReference>
<dbReference type="OrthoDB" id="41362at2759"/>
<evidence type="ECO:0000259" key="6">
    <source>
        <dbReference type="Pfam" id="PF00881"/>
    </source>
</evidence>
<name>A0A5J4VVK1_9EUKA</name>
<reference evidence="8 9" key="1">
    <citation type="submission" date="2019-03" db="EMBL/GenBank/DDBJ databases">
        <title>Single cell metagenomics reveals metabolic interactions within the superorganism composed of flagellate Streblomastix strix and complex community of Bacteroidetes bacteria on its surface.</title>
        <authorList>
            <person name="Treitli S.C."/>
            <person name="Kolisko M."/>
            <person name="Husnik F."/>
            <person name="Keeling P."/>
            <person name="Hampl V."/>
        </authorList>
    </citation>
    <scope>NUCLEOTIDE SEQUENCE [LARGE SCALE GENOMIC DNA]</scope>
    <source>
        <strain evidence="8">ST1C</strain>
    </source>
</reference>
<dbReference type="AlphaFoldDB" id="A0A5J4VVK1"/>
<dbReference type="SUPFAM" id="SSF55469">
    <property type="entry name" value="FMN-dependent nitroreductase-like"/>
    <property type="match status" value="1"/>
</dbReference>
<keyword evidence="3" id="KW-0285">Flavoprotein</keyword>